<reference evidence="8" key="1">
    <citation type="submission" date="2023-06" db="EMBL/GenBank/DDBJ databases">
        <authorList>
            <person name="Kurt Z."/>
        </authorList>
    </citation>
    <scope>NUCLEOTIDE SEQUENCE</scope>
</reference>
<dbReference type="Gene3D" id="3.90.1150.10">
    <property type="entry name" value="Aspartate Aminotransferase, domain 1"/>
    <property type="match status" value="1"/>
</dbReference>
<name>A0AA86P8T0_9EUKA</name>
<keyword evidence="4 8" id="KW-0032">Aminotransferase</keyword>
<organism evidence="8">
    <name type="scientific">Hexamita inflata</name>
    <dbReference type="NCBI Taxonomy" id="28002"/>
    <lineage>
        <taxon>Eukaryota</taxon>
        <taxon>Metamonada</taxon>
        <taxon>Diplomonadida</taxon>
        <taxon>Hexamitidae</taxon>
        <taxon>Hexamitinae</taxon>
        <taxon>Hexamita</taxon>
    </lineage>
</organism>
<dbReference type="InterPro" id="IPR000796">
    <property type="entry name" value="Asp_trans"/>
</dbReference>
<evidence type="ECO:0000256" key="3">
    <source>
        <dbReference type="ARBA" id="ARBA00011738"/>
    </source>
</evidence>
<dbReference type="InterPro" id="IPR015422">
    <property type="entry name" value="PyrdxlP-dep_Trfase_small"/>
</dbReference>
<feature type="domain" description="Aminotransferase class I/classII large" evidence="7">
    <location>
        <begin position="34"/>
        <end position="367"/>
    </location>
</feature>
<dbReference type="CDD" id="cd00609">
    <property type="entry name" value="AAT_like"/>
    <property type="match status" value="1"/>
</dbReference>
<comment type="caution">
    <text evidence="8">The sequence shown here is derived from an EMBL/GenBank/DDBJ whole genome shotgun (WGS) entry which is preliminary data.</text>
</comment>
<dbReference type="PRINTS" id="PR00799">
    <property type="entry name" value="TRANSAMINASE"/>
</dbReference>
<dbReference type="AlphaFoldDB" id="A0AA86P8T0"/>
<gene>
    <name evidence="8" type="ORF">HINF_LOCUS21897</name>
    <name evidence="9" type="ORF">HINF_LOCUS27995</name>
</gene>
<dbReference type="SUPFAM" id="SSF53383">
    <property type="entry name" value="PLP-dependent transferases"/>
    <property type="match status" value="1"/>
</dbReference>
<evidence type="ECO:0000256" key="6">
    <source>
        <dbReference type="ARBA" id="ARBA00022898"/>
    </source>
</evidence>
<comment type="similarity">
    <text evidence="2">Belongs to the class-I pyridoxal-phosphate-dependent aminotransferase family.</text>
</comment>
<dbReference type="InterPro" id="IPR015424">
    <property type="entry name" value="PyrdxlP-dep_Trfase"/>
</dbReference>
<evidence type="ECO:0000256" key="5">
    <source>
        <dbReference type="ARBA" id="ARBA00022679"/>
    </source>
</evidence>
<dbReference type="Proteomes" id="UP001642409">
    <property type="component" value="Unassembled WGS sequence"/>
</dbReference>
<dbReference type="Pfam" id="PF00155">
    <property type="entry name" value="Aminotran_1_2"/>
    <property type="match status" value="1"/>
</dbReference>
<keyword evidence="6" id="KW-0663">Pyridoxal phosphate</keyword>
<dbReference type="InterPro" id="IPR015421">
    <property type="entry name" value="PyrdxlP-dep_Trfase_major"/>
</dbReference>
<evidence type="ECO:0000256" key="2">
    <source>
        <dbReference type="ARBA" id="ARBA00007441"/>
    </source>
</evidence>
<dbReference type="GO" id="GO:0030170">
    <property type="term" value="F:pyridoxal phosphate binding"/>
    <property type="evidence" value="ECO:0007669"/>
    <property type="project" value="InterPro"/>
</dbReference>
<comment type="subunit">
    <text evidence="3">Homodimer.</text>
</comment>
<evidence type="ECO:0000259" key="7">
    <source>
        <dbReference type="Pfam" id="PF00155"/>
    </source>
</evidence>
<keyword evidence="5" id="KW-0808">Transferase</keyword>
<dbReference type="GO" id="GO:0004069">
    <property type="term" value="F:L-aspartate:2-oxoglutarate aminotransferase activity"/>
    <property type="evidence" value="ECO:0007669"/>
    <property type="project" value="UniProtKB-EC"/>
</dbReference>
<dbReference type="GO" id="GO:0006520">
    <property type="term" value="P:amino acid metabolic process"/>
    <property type="evidence" value="ECO:0007669"/>
    <property type="project" value="InterPro"/>
</dbReference>
<dbReference type="EMBL" id="CAXDID020000088">
    <property type="protein sequence ID" value="CAL6021081.1"/>
    <property type="molecule type" value="Genomic_DNA"/>
</dbReference>
<dbReference type="PANTHER" id="PTHR11879">
    <property type="entry name" value="ASPARTATE AMINOTRANSFERASE"/>
    <property type="match status" value="1"/>
</dbReference>
<reference evidence="9 10" key="2">
    <citation type="submission" date="2024-07" db="EMBL/GenBank/DDBJ databases">
        <authorList>
            <person name="Akdeniz Z."/>
        </authorList>
    </citation>
    <scope>NUCLEOTIDE SEQUENCE [LARGE SCALE GENOMIC DNA]</scope>
</reference>
<evidence type="ECO:0000256" key="1">
    <source>
        <dbReference type="ARBA" id="ARBA00001933"/>
    </source>
</evidence>
<evidence type="ECO:0000313" key="8">
    <source>
        <dbReference type="EMBL" id="CAI9934252.1"/>
    </source>
</evidence>
<sequence length="374" mass="42012">MPSFKDIKNNKSNNPFATVAQKYAEDKNENKLLLTMGMIVNENSQILSLKSVEKAEKYLAENQYSKAYPSTAGVAGFLEVSQSLLKLKKSEVSSVATPSCGAFAVAFDLLKHMGVTKVNVLTPTWPMYYQFLRNKHLDIGEILYFQNGRVQFENVVSAINAMQPNESIIFQAGCYNPVGVDFTAEQFQTLANLCRNKNIIPVIDVAYQGIKQSITQDTDFACFNTNSILIQFFDKNFGIYAEGCSCVHATSNNCQQLLEDFVSSNFGAVPVHGQYLVETVYKHFFEEYVVEMEAVREQIRKTKEILFKYLEELGYRGNLKEQNGIFGYFDLNEAQVEKLQTLGLYVMGGGRINIGQVNAGNAQYIAECIVKVMQ</sequence>
<proteinExistence type="inferred from homology"/>
<evidence type="ECO:0000256" key="4">
    <source>
        <dbReference type="ARBA" id="ARBA00022576"/>
    </source>
</evidence>
<dbReference type="PANTHER" id="PTHR11879:SF22">
    <property type="entry name" value="ASPARTATE AMINOTRANSFERASE, MITOCHONDRIAL"/>
    <property type="match status" value="1"/>
</dbReference>
<evidence type="ECO:0000313" key="9">
    <source>
        <dbReference type="EMBL" id="CAL6021081.1"/>
    </source>
</evidence>
<evidence type="ECO:0000313" key="10">
    <source>
        <dbReference type="Proteomes" id="UP001642409"/>
    </source>
</evidence>
<dbReference type="InterPro" id="IPR004839">
    <property type="entry name" value="Aminotransferase_I/II_large"/>
</dbReference>
<keyword evidence="10" id="KW-1185">Reference proteome</keyword>
<protein>
    <submittedName>
        <fullName evidence="8">Aspartate aminotransferase</fullName>
    </submittedName>
    <submittedName>
        <fullName evidence="9">Aspartate_aminotransferase</fullName>
    </submittedName>
</protein>
<accession>A0AA86P8T0</accession>
<comment type="cofactor">
    <cofactor evidence="1">
        <name>pyridoxal 5'-phosphate</name>
        <dbReference type="ChEBI" id="CHEBI:597326"/>
    </cofactor>
</comment>
<dbReference type="EMBL" id="CATOUU010000564">
    <property type="protein sequence ID" value="CAI9934252.1"/>
    <property type="molecule type" value="Genomic_DNA"/>
</dbReference>
<dbReference type="Gene3D" id="3.40.640.10">
    <property type="entry name" value="Type I PLP-dependent aspartate aminotransferase-like (Major domain)"/>
    <property type="match status" value="1"/>
</dbReference>